<evidence type="ECO:0000259" key="1">
    <source>
        <dbReference type="Pfam" id="PF12458"/>
    </source>
</evidence>
<dbReference type="EMBL" id="PNCM01000375">
    <property type="protein sequence ID" value="TMP75551.1"/>
    <property type="molecule type" value="Genomic_DNA"/>
</dbReference>
<name>A0A5S3YLB4_9GAMM</name>
<comment type="caution">
    <text evidence="2">The sequence shown here is derived from an EMBL/GenBank/DDBJ whole genome shotgun (WGS) entry which is preliminary data.</text>
</comment>
<dbReference type="RefSeq" id="WP_138569375.1">
    <property type="nucleotide sequence ID" value="NZ_PNCM01000375.1"/>
</dbReference>
<dbReference type="InterPro" id="IPR020958">
    <property type="entry name" value="DUF3686"/>
</dbReference>
<organism evidence="2 3">
    <name type="scientific">Pseudoalteromonas phenolica</name>
    <dbReference type="NCBI Taxonomy" id="161398"/>
    <lineage>
        <taxon>Bacteria</taxon>
        <taxon>Pseudomonadati</taxon>
        <taxon>Pseudomonadota</taxon>
        <taxon>Gammaproteobacteria</taxon>
        <taxon>Alteromonadales</taxon>
        <taxon>Pseudoalteromonadaceae</taxon>
        <taxon>Pseudoalteromonas</taxon>
    </lineage>
</organism>
<evidence type="ECO:0000313" key="3">
    <source>
        <dbReference type="Proteomes" id="UP000307362"/>
    </source>
</evidence>
<feature type="domain" description="DUF3686" evidence="1">
    <location>
        <begin position="1"/>
        <end position="99"/>
    </location>
</feature>
<proteinExistence type="predicted"/>
<reference evidence="3" key="2">
    <citation type="submission" date="2019-06" db="EMBL/GenBank/DDBJ databases">
        <title>Co-occurence of chitin degradation, pigmentation and bioactivity in marine Pseudoalteromonas.</title>
        <authorList>
            <person name="Sonnenschein E.C."/>
            <person name="Bech P.K."/>
        </authorList>
    </citation>
    <scope>NUCLEOTIDE SEQUENCE [LARGE SCALE GENOMIC DNA]</scope>
    <source>
        <strain evidence="3">S1189</strain>
    </source>
</reference>
<dbReference type="OrthoDB" id="7178350at2"/>
<evidence type="ECO:0000313" key="2">
    <source>
        <dbReference type="EMBL" id="TMP75551.1"/>
    </source>
</evidence>
<accession>A0A5S3YLB4</accession>
<gene>
    <name evidence="2" type="ORF">CWB73_21875</name>
</gene>
<dbReference type="Proteomes" id="UP000307362">
    <property type="component" value="Unassembled WGS sequence"/>
</dbReference>
<feature type="non-terminal residue" evidence="2">
    <location>
        <position position="1"/>
    </location>
</feature>
<feature type="non-terminal residue" evidence="2">
    <location>
        <position position="99"/>
    </location>
</feature>
<dbReference type="Pfam" id="PF12458">
    <property type="entry name" value="DUF3686"/>
    <property type="match status" value="1"/>
</dbReference>
<reference evidence="2 3" key="1">
    <citation type="submission" date="2017-12" db="EMBL/GenBank/DDBJ databases">
        <authorList>
            <person name="Paulsen S."/>
            <person name="Gram L.K."/>
        </authorList>
    </citation>
    <scope>NUCLEOTIDE SEQUENCE [LARGE SCALE GENOMIC DNA]</scope>
    <source>
        <strain evidence="2 3">S1189</strain>
    </source>
</reference>
<dbReference type="AlphaFoldDB" id="A0A5S3YLB4"/>
<protein>
    <recommendedName>
        <fullName evidence="1">DUF3686 domain-containing protein</fullName>
    </recommendedName>
</protein>
<sequence length="99" mass="11184">INVNDKVFIEVSSGKLTVKIENNTQSGEGIYQEAVDDASQSLADCDLRFAEVGEMVLLKLLPYREKQWRYFIYNCRTQQVLRQDALGGACVQLPENQGI</sequence>